<feature type="region of interest" description="Disordered" evidence="1">
    <location>
        <begin position="91"/>
        <end position="146"/>
    </location>
</feature>
<feature type="compositionally biased region" description="Low complexity" evidence="1">
    <location>
        <begin position="445"/>
        <end position="463"/>
    </location>
</feature>
<name>A0A1E3PQI6_9ASCO</name>
<feature type="compositionally biased region" description="Polar residues" evidence="1">
    <location>
        <begin position="1"/>
        <end position="28"/>
    </location>
</feature>
<sequence length="692" mass="76751">MTPNTKTEPNDSDTSSVTSILLGNSSSEDVFVKPPSTPRQNSELPIPDLSNSVIPHLAAEQPKTPGSVEFNIFEFPSSAITRDYINLDSETNRKSQVGSSSYKKQGIPLQTSIASPSGSQTNTTKRPNTRHERMRSSISSISSLHGSKSFGSESEFEFLVDSSNYMQPLVTTPLPTPEPWPLHEISTAPIRRPLPRNTLSSRNSYNTGHFSRRSTCYALSEEEQILQERLQELARNENAKLINASMTSDPTNINEDSAFKSNPTSSNITMDNYSRPSSPYVNRPLSPISSPVVPFPIFPGFHMHTPGSATENCELHSPQFGESPGVRPSRRRQRSAAYSIDNVHRKHSPANDYNTSYKKGTSRTIFGSHSPKKKQLRTFSAESDLGLISPSFHDNNSVEKISQMDYEEPNSSKENSNITGLGLYLDENARMDFKNIKNSRRNASKNKSNASSCGSSSSSDSGNEFLRRVRKKKSMEQFPDPSSTPPIPNFQGNIYSWKMSGDILESFLCFSESRLSILDLLKTNWQILSDPNNLKIANISKIRILPPYNMLITIKNSIPKFLRGIVKSCKNTVLGTPKFMLKLCIASITSSILVVQVSTILSFVGLISSVQFVFSSLESLFSRFKPSTYSQTSDQVEELLDTENEGVDEENEDDGDGEVNNSLAYGSKVAQSSNVKKEKNTNFEIGGIEDTW</sequence>
<gene>
    <name evidence="2" type="ORF">NADFUDRAFT_82005</name>
</gene>
<feature type="region of interest" description="Disordered" evidence="1">
    <location>
        <begin position="1"/>
        <end position="48"/>
    </location>
</feature>
<protein>
    <submittedName>
        <fullName evidence="2">Uncharacterized protein</fullName>
    </submittedName>
</protein>
<feature type="region of interest" description="Disordered" evidence="1">
    <location>
        <begin position="643"/>
        <end position="662"/>
    </location>
</feature>
<dbReference type="AlphaFoldDB" id="A0A1E3PQI6"/>
<feature type="compositionally biased region" description="Low complexity" evidence="1">
    <location>
        <begin position="136"/>
        <end position="146"/>
    </location>
</feature>
<dbReference type="Proteomes" id="UP000095009">
    <property type="component" value="Unassembled WGS sequence"/>
</dbReference>
<accession>A0A1E3PQI6</accession>
<evidence type="ECO:0000313" key="2">
    <source>
        <dbReference type="EMBL" id="ODQ67558.1"/>
    </source>
</evidence>
<organism evidence="2 3">
    <name type="scientific">Nadsonia fulvescens var. elongata DSM 6958</name>
    <dbReference type="NCBI Taxonomy" id="857566"/>
    <lineage>
        <taxon>Eukaryota</taxon>
        <taxon>Fungi</taxon>
        <taxon>Dikarya</taxon>
        <taxon>Ascomycota</taxon>
        <taxon>Saccharomycotina</taxon>
        <taxon>Dipodascomycetes</taxon>
        <taxon>Dipodascales</taxon>
        <taxon>Dipodascales incertae sedis</taxon>
        <taxon>Nadsonia</taxon>
    </lineage>
</organism>
<reference evidence="2 3" key="1">
    <citation type="journal article" date="2016" name="Proc. Natl. Acad. Sci. U.S.A.">
        <title>Comparative genomics of biotechnologically important yeasts.</title>
        <authorList>
            <person name="Riley R."/>
            <person name="Haridas S."/>
            <person name="Wolfe K.H."/>
            <person name="Lopes M.R."/>
            <person name="Hittinger C.T."/>
            <person name="Goeker M."/>
            <person name="Salamov A.A."/>
            <person name="Wisecaver J.H."/>
            <person name="Long T.M."/>
            <person name="Calvey C.H."/>
            <person name="Aerts A.L."/>
            <person name="Barry K.W."/>
            <person name="Choi C."/>
            <person name="Clum A."/>
            <person name="Coughlan A.Y."/>
            <person name="Deshpande S."/>
            <person name="Douglass A.P."/>
            <person name="Hanson S.J."/>
            <person name="Klenk H.-P."/>
            <person name="LaButti K.M."/>
            <person name="Lapidus A."/>
            <person name="Lindquist E.A."/>
            <person name="Lipzen A.M."/>
            <person name="Meier-Kolthoff J.P."/>
            <person name="Ohm R.A."/>
            <person name="Otillar R.P."/>
            <person name="Pangilinan J.L."/>
            <person name="Peng Y."/>
            <person name="Rokas A."/>
            <person name="Rosa C.A."/>
            <person name="Scheuner C."/>
            <person name="Sibirny A.A."/>
            <person name="Slot J.C."/>
            <person name="Stielow J.B."/>
            <person name="Sun H."/>
            <person name="Kurtzman C.P."/>
            <person name="Blackwell M."/>
            <person name="Grigoriev I.V."/>
            <person name="Jeffries T.W."/>
        </authorList>
    </citation>
    <scope>NUCLEOTIDE SEQUENCE [LARGE SCALE GENOMIC DNA]</scope>
    <source>
        <strain evidence="2 3">DSM 6958</strain>
    </source>
</reference>
<evidence type="ECO:0000256" key="1">
    <source>
        <dbReference type="SAM" id="MobiDB-lite"/>
    </source>
</evidence>
<proteinExistence type="predicted"/>
<evidence type="ECO:0000313" key="3">
    <source>
        <dbReference type="Proteomes" id="UP000095009"/>
    </source>
</evidence>
<feature type="compositionally biased region" description="Polar residues" evidence="1">
    <location>
        <begin position="351"/>
        <end position="367"/>
    </location>
</feature>
<feature type="compositionally biased region" description="Acidic residues" evidence="1">
    <location>
        <begin position="643"/>
        <end position="657"/>
    </location>
</feature>
<feature type="region of interest" description="Disordered" evidence="1">
    <location>
        <begin position="439"/>
        <end position="464"/>
    </location>
</feature>
<feature type="compositionally biased region" description="Polar residues" evidence="1">
    <location>
        <begin position="38"/>
        <end position="48"/>
    </location>
</feature>
<dbReference type="EMBL" id="KV454407">
    <property type="protein sequence ID" value="ODQ67558.1"/>
    <property type="molecule type" value="Genomic_DNA"/>
</dbReference>
<feature type="region of interest" description="Disordered" evidence="1">
    <location>
        <begin position="246"/>
        <end position="273"/>
    </location>
</feature>
<feature type="region of interest" description="Disordered" evidence="1">
    <location>
        <begin position="317"/>
        <end position="373"/>
    </location>
</feature>
<keyword evidence="3" id="KW-1185">Reference proteome</keyword>
<feature type="compositionally biased region" description="Polar residues" evidence="1">
    <location>
        <begin position="94"/>
        <end position="126"/>
    </location>
</feature>